<comment type="caution">
    <text evidence="1">The sequence shown here is derived from an EMBL/GenBank/DDBJ whole genome shotgun (WGS) entry which is preliminary data.</text>
</comment>
<name>A0A0F9EL96_9ZZZZ</name>
<reference evidence="1" key="1">
    <citation type="journal article" date="2015" name="Nature">
        <title>Complex archaea that bridge the gap between prokaryotes and eukaryotes.</title>
        <authorList>
            <person name="Spang A."/>
            <person name="Saw J.H."/>
            <person name="Jorgensen S.L."/>
            <person name="Zaremba-Niedzwiedzka K."/>
            <person name="Martijn J."/>
            <person name="Lind A.E."/>
            <person name="van Eijk R."/>
            <person name="Schleper C."/>
            <person name="Guy L."/>
            <person name="Ettema T.J."/>
        </authorList>
    </citation>
    <scope>NUCLEOTIDE SEQUENCE</scope>
</reference>
<dbReference type="AlphaFoldDB" id="A0A0F9EL96"/>
<dbReference type="EMBL" id="LAZR01036507">
    <property type="protein sequence ID" value="KKL24658.1"/>
    <property type="molecule type" value="Genomic_DNA"/>
</dbReference>
<feature type="non-terminal residue" evidence="1">
    <location>
        <position position="35"/>
    </location>
</feature>
<proteinExistence type="predicted"/>
<organism evidence="1">
    <name type="scientific">marine sediment metagenome</name>
    <dbReference type="NCBI Taxonomy" id="412755"/>
    <lineage>
        <taxon>unclassified sequences</taxon>
        <taxon>metagenomes</taxon>
        <taxon>ecological metagenomes</taxon>
    </lineage>
</organism>
<accession>A0A0F9EL96</accession>
<gene>
    <name evidence="1" type="ORF">LCGC14_2413100</name>
</gene>
<evidence type="ECO:0000313" key="1">
    <source>
        <dbReference type="EMBL" id="KKL24658.1"/>
    </source>
</evidence>
<sequence length="35" mass="3465">MAVGQTLGSKEGGLKQSFVTALTAVHGFDAEGVGT</sequence>
<protein>
    <submittedName>
        <fullName evidence="1">Uncharacterized protein</fullName>
    </submittedName>
</protein>